<name>A0A975HKL9_9GAMM</name>
<keyword evidence="1" id="KW-0472">Membrane</keyword>
<evidence type="ECO:0000256" key="1">
    <source>
        <dbReference type="SAM" id="Phobius"/>
    </source>
</evidence>
<sequence length="330" mass="36598">MNKVRGFTLIELMISLFIGGLILGGVMFTYLSMKSTTRDTMTIGELQETGRLAMTIMQRDIEQIGFWGTFYEDGFTNQNNSSPGNPAGDCFGGLNNGSFPDTEPTNFRPIYADVITGTTALSCITNGKQGTEAIQLKFLEGSPLANQGSALINKYYFVAELEQSQFMTGANLQAAILNVNATLWPYSHHVYYIANETLILSGRSLSVPVLRRKRLTVNGGITDEAIMEGVEDIRLLFGLDTTADGRVNQYKATSAMTASDWENEDAILTVQLFILVRSLEPDADLSLKNQTYTLGHDPNKRVHTFTDKYRRTVFSTTIKLSNMGANLWRM</sequence>
<keyword evidence="1" id="KW-1133">Transmembrane helix</keyword>
<dbReference type="EMBL" id="CP072133">
    <property type="protein sequence ID" value="QTH71171.1"/>
    <property type="molecule type" value="Genomic_DNA"/>
</dbReference>
<dbReference type="SUPFAM" id="SSF54523">
    <property type="entry name" value="Pili subunits"/>
    <property type="match status" value="1"/>
</dbReference>
<evidence type="ECO:0000313" key="2">
    <source>
        <dbReference type="EMBL" id="QTH71171.1"/>
    </source>
</evidence>
<dbReference type="AlphaFoldDB" id="A0A975HKL9"/>
<dbReference type="NCBIfam" id="TIGR02532">
    <property type="entry name" value="IV_pilin_GFxxxE"/>
    <property type="match status" value="1"/>
</dbReference>
<reference evidence="2" key="1">
    <citation type="submission" date="2021-03" db="EMBL/GenBank/DDBJ databases">
        <title>Complete Genome of Pseudoalteromonas xiamenensis STKMTI.2, a new potential marine bacterium producing anti-Vibrio compounds.</title>
        <authorList>
            <person name="Handayani D.P."/>
            <person name="Isnansetyo A."/>
            <person name="Istiqomah I."/>
            <person name="Jumina J."/>
        </authorList>
    </citation>
    <scope>NUCLEOTIDE SEQUENCE</scope>
    <source>
        <strain evidence="2">STKMTI.2</strain>
    </source>
</reference>
<keyword evidence="1" id="KW-0812">Transmembrane</keyword>
<dbReference type="InterPro" id="IPR045584">
    <property type="entry name" value="Pilin-like"/>
</dbReference>
<dbReference type="Proteomes" id="UP000664904">
    <property type="component" value="Chromosome"/>
</dbReference>
<dbReference type="RefSeq" id="WP_208842812.1">
    <property type="nucleotide sequence ID" value="NZ_CP072133.1"/>
</dbReference>
<dbReference type="InterPro" id="IPR032092">
    <property type="entry name" value="PilW"/>
</dbReference>
<evidence type="ECO:0000313" key="3">
    <source>
        <dbReference type="Proteomes" id="UP000664904"/>
    </source>
</evidence>
<dbReference type="InterPro" id="IPR012902">
    <property type="entry name" value="N_methyl_site"/>
</dbReference>
<keyword evidence="3" id="KW-1185">Reference proteome</keyword>
<gene>
    <name evidence="2" type="ORF">J5O05_15390</name>
</gene>
<dbReference type="KEGG" id="pxi:J5O05_15390"/>
<protein>
    <submittedName>
        <fullName evidence="2">PilW family protein</fullName>
    </submittedName>
</protein>
<dbReference type="Pfam" id="PF16074">
    <property type="entry name" value="PilW"/>
    <property type="match status" value="1"/>
</dbReference>
<dbReference type="PROSITE" id="PS00409">
    <property type="entry name" value="PROKAR_NTER_METHYL"/>
    <property type="match status" value="1"/>
</dbReference>
<dbReference type="GO" id="GO:0043683">
    <property type="term" value="P:type IV pilus assembly"/>
    <property type="evidence" value="ECO:0007669"/>
    <property type="project" value="InterPro"/>
</dbReference>
<feature type="transmembrane region" description="Helical" evidence="1">
    <location>
        <begin position="12"/>
        <end position="31"/>
    </location>
</feature>
<dbReference type="Pfam" id="PF07963">
    <property type="entry name" value="N_methyl"/>
    <property type="match status" value="1"/>
</dbReference>
<organism evidence="2 3">
    <name type="scientific">Pseudoalteromonas xiamenensis</name>
    <dbReference type="NCBI Taxonomy" id="882626"/>
    <lineage>
        <taxon>Bacteria</taxon>
        <taxon>Pseudomonadati</taxon>
        <taxon>Pseudomonadota</taxon>
        <taxon>Gammaproteobacteria</taxon>
        <taxon>Alteromonadales</taxon>
        <taxon>Pseudoalteromonadaceae</taxon>
        <taxon>Pseudoalteromonas</taxon>
    </lineage>
</organism>
<accession>A0A975HKL9</accession>
<proteinExistence type="predicted"/>